<dbReference type="AlphaFoldDB" id="A0A0B1SH37"/>
<keyword evidence="2" id="KW-1185">Reference proteome</keyword>
<proteinExistence type="predicted"/>
<evidence type="ECO:0000313" key="1">
    <source>
        <dbReference type="EMBL" id="KHJ82867.1"/>
    </source>
</evidence>
<name>A0A0B1SH37_OESDE</name>
<gene>
    <name evidence="1" type="ORF">OESDEN_17438</name>
</gene>
<reference evidence="1 2" key="1">
    <citation type="submission" date="2014-03" db="EMBL/GenBank/DDBJ databases">
        <title>Draft genome of the hookworm Oesophagostomum dentatum.</title>
        <authorList>
            <person name="Mitreva M."/>
        </authorList>
    </citation>
    <scope>NUCLEOTIDE SEQUENCE [LARGE SCALE GENOMIC DNA]</scope>
    <source>
        <strain evidence="1 2">OD-Hann</strain>
    </source>
</reference>
<evidence type="ECO:0000313" key="2">
    <source>
        <dbReference type="Proteomes" id="UP000053660"/>
    </source>
</evidence>
<sequence length="87" mass="9307">MSVPQAGPSRAVPMMASGSRVSAQPGAVHTQMSNLIETHSSIDHSPKVSFVLPCKDLLCTDSYIVHIEDAILFPVWVNSISIKGFIG</sequence>
<dbReference type="EMBL" id="KN576656">
    <property type="protein sequence ID" value="KHJ82867.1"/>
    <property type="molecule type" value="Genomic_DNA"/>
</dbReference>
<accession>A0A0B1SH37</accession>
<dbReference type="Proteomes" id="UP000053660">
    <property type="component" value="Unassembled WGS sequence"/>
</dbReference>
<protein>
    <submittedName>
        <fullName evidence="1">Uncharacterized protein</fullName>
    </submittedName>
</protein>
<organism evidence="1 2">
    <name type="scientific">Oesophagostomum dentatum</name>
    <name type="common">Nodular worm</name>
    <dbReference type="NCBI Taxonomy" id="61180"/>
    <lineage>
        <taxon>Eukaryota</taxon>
        <taxon>Metazoa</taxon>
        <taxon>Ecdysozoa</taxon>
        <taxon>Nematoda</taxon>
        <taxon>Chromadorea</taxon>
        <taxon>Rhabditida</taxon>
        <taxon>Rhabditina</taxon>
        <taxon>Rhabditomorpha</taxon>
        <taxon>Strongyloidea</taxon>
        <taxon>Strongylidae</taxon>
        <taxon>Oesophagostomum</taxon>
    </lineage>
</organism>